<reference evidence="3 4" key="1">
    <citation type="journal article" date="2014" name="PLoS ONE">
        <title>Physiological and genomic features of a novel sulfur-oxidizing gammaproteobacterium belonging to a previously uncultivated symbiotic lineage isolated from a hydrothermal vent.</title>
        <authorList>
            <person name="Nunoura T."/>
            <person name="Takaki Y."/>
            <person name="Kazama H."/>
            <person name="Kakuta J."/>
            <person name="Shimamura S."/>
            <person name="Makita H."/>
            <person name="Hirai M."/>
            <person name="Miyazaki M."/>
            <person name="Takai K."/>
        </authorList>
    </citation>
    <scope>NUCLEOTIDE SEQUENCE [LARGE SCALE GENOMIC DNA]</scope>
    <source>
        <strain evidence="3 4">Hiromi1</strain>
    </source>
</reference>
<evidence type="ECO:0000313" key="4">
    <source>
        <dbReference type="Proteomes" id="UP000031631"/>
    </source>
</evidence>
<dbReference type="EMBL" id="AP012273">
    <property type="protein sequence ID" value="BAO44471.1"/>
    <property type="molecule type" value="Genomic_DNA"/>
</dbReference>
<dbReference type="InterPro" id="IPR036163">
    <property type="entry name" value="HMA_dom_sf"/>
</dbReference>
<accession>A0A7U6GIY3</accession>
<proteinExistence type="predicted"/>
<keyword evidence="1" id="KW-0479">Metal-binding</keyword>
<protein>
    <submittedName>
        <fullName evidence="3">Heavy metal transport/detoxification protein</fullName>
    </submittedName>
</protein>
<keyword evidence="4" id="KW-1185">Reference proteome</keyword>
<dbReference type="InterPro" id="IPR006121">
    <property type="entry name" value="HMA_dom"/>
</dbReference>
<sequence>MTTETRLKITGMTCGHCMAHTKKALEAVPGVVEAGVSLEPGGAVVQGEANVEDLIAAVKEAGYEAEVAH</sequence>
<dbReference type="CDD" id="cd00371">
    <property type="entry name" value="HMA"/>
    <property type="match status" value="1"/>
</dbReference>
<dbReference type="AlphaFoldDB" id="A0A7U6GIY3"/>
<feature type="domain" description="HMA" evidence="2">
    <location>
        <begin position="3"/>
        <end position="66"/>
    </location>
</feature>
<dbReference type="FunFam" id="3.30.70.100:FF:000001">
    <property type="entry name" value="ATPase copper transporting beta"/>
    <property type="match status" value="1"/>
</dbReference>
<dbReference type="KEGG" id="tbn:TBH_C1553"/>
<dbReference type="Proteomes" id="UP000031631">
    <property type="component" value="Chromosome"/>
</dbReference>
<organism evidence="3 4">
    <name type="scientific">Thiolapillus brandeum</name>
    <dbReference type="NCBI Taxonomy" id="1076588"/>
    <lineage>
        <taxon>Bacteria</taxon>
        <taxon>Pseudomonadati</taxon>
        <taxon>Pseudomonadota</taxon>
        <taxon>Gammaproteobacteria</taxon>
        <taxon>Chromatiales</taxon>
        <taxon>Sedimenticolaceae</taxon>
        <taxon>Thiolapillus</taxon>
    </lineage>
</organism>
<dbReference type="SUPFAM" id="SSF55008">
    <property type="entry name" value="HMA, heavy metal-associated domain"/>
    <property type="match status" value="1"/>
</dbReference>
<evidence type="ECO:0000259" key="2">
    <source>
        <dbReference type="PROSITE" id="PS50846"/>
    </source>
</evidence>
<dbReference type="GO" id="GO:0046872">
    <property type="term" value="F:metal ion binding"/>
    <property type="evidence" value="ECO:0007669"/>
    <property type="project" value="UniProtKB-KW"/>
</dbReference>
<name>A0A7U6GIY3_9GAMM</name>
<evidence type="ECO:0000256" key="1">
    <source>
        <dbReference type="ARBA" id="ARBA00022723"/>
    </source>
</evidence>
<evidence type="ECO:0000313" key="3">
    <source>
        <dbReference type="EMBL" id="BAO44471.1"/>
    </source>
</evidence>
<dbReference type="OrthoDB" id="9814359at2"/>
<gene>
    <name evidence="3" type="ORF">TBH_C1553</name>
</gene>
<dbReference type="PROSITE" id="PS50846">
    <property type="entry name" value="HMA_2"/>
    <property type="match status" value="1"/>
</dbReference>
<dbReference type="Pfam" id="PF00403">
    <property type="entry name" value="HMA"/>
    <property type="match status" value="1"/>
</dbReference>
<dbReference type="RefSeq" id="WP_041067341.1">
    <property type="nucleotide sequence ID" value="NZ_AP012273.1"/>
</dbReference>
<dbReference type="Gene3D" id="3.30.70.100">
    <property type="match status" value="1"/>
</dbReference>